<dbReference type="Pfam" id="PF12697">
    <property type="entry name" value="Abhydrolase_6"/>
    <property type="match status" value="1"/>
</dbReference>
<evidence type="ECO:0000259" key="1">
    <source>
        <dbReference type="Pfam" id="PF12697"/>
    </source>
</evidence>
<proteinExistence type="predicted"/>
<accession>A0ABX7Q3K2</accession>
<feature type="domain" description="AB hydrolase-1" evidence="1">
    <location>
        <begin position="34"/>
        <end position="134"/>
    </location>
</feature>
<keyword evidence="2" id="KW-0378">Hydrolase</keyword>
<dbReference type="RefSeq" id="WP_207163820.1">
    <property type="nucleotide sequence ID" value="NZ_CP071382.1"/>
</dbReference>
<evidence type="ECO:0000313" key="2">
    <source>
        <dbReference type="EMBL" id="QSV46031.1"/>
    </source>
</evidence>
<dbReference type="Proteomes" id="UP000663651">
    <property type="component" value="Chromosome"/>
</dbReference>
<dbReference type="SUPFAM" id="SSF53474">
    <property type="entry name" value="alpha/beta-Hydrolases"/>
    <property type="match status" value="1"/>
</dbReference>
<reference evidence="2 3" key="1">
    <citation type="submission" date="2021-03" db="EMBL/GenBank/DDBJ databases">
        <title>Geobacter metallireducens gen. nov. sp. nov., a microorganism capable of coupling the complete oxidation of organic compounds to the reduction of iron and other metals.</title>
        <authorList>
            <person name="Li Y."/>
        </authorList>
    </citation>
    <scope>NUCLEOTIDE SEQUENCE [LARGE SCALE GENOMIC DNA]</scope>
    <source>
        <strain evidence="2 3">Jerry-YX</strain>
    </source>
</reference>
<name>A0ABX7Q3K2_9BACT</name>
<evidence type="ECO:0000313" key="3">
    <source>
        <dbReference type="Proteomes" id="UP000663651"/>
    </source>
</evidence>
<sequence>MSRSLVIFSHGKESGPWGIKISALATVAQNREFDVESIDYTDLTDPEARVRRLVARCSGEARPIILVGSSMGGYAATVASRQVKPAGLFLMAPAVYLPGYAETDPMPRAGQTFVVHGWDDEVIPMANAVRFARRTQARLFLVGDDHSLTGQLRFIEELFRLFLDRLKN</sequence>
<dbReference type="InterPro" id="IPR000073">
    <property type="entry name" value="AB_hydrolase_1"/>
</dbReference>
<organism evidence="2 3">
    <name type="scientific">Geobacter benzoatilyticus</name>
    <dbReference type="NCBI Taxonomy" id="2815309"/>
    <lineage>
        <taxon>Bacteria</taxon>
        <taxon>Pseudomonadati</taxon>
        <taxon>Thermodesulfobacteriota</taxon>
        <taxon>Desulfuromonadia</taxon>
        <taxon>Geobacterales</taxon>
        <taxon>Geobacteraceae</taxon>
        <taxon>Geobacter</taxon>
    </lineage>
</organism>
<protein>
    <submittedName>
        <fullName evidence="2">Alpha/beta fold hydrolase</fullName>
    </submittedName>
</protein>
<gene>
    <name evidence="2" type="ORF">JZM60_01680</name>
</gene>
<dbReference type="Gene3D" id="3.40.50.1820">
    <property type="entry name" value="alpha/beta hydrolase"/>
    <property type="match status" value="1"/>
</dbReference>
<dbReference type="GO" id="GO:0016787">
    <property type="term" value="F:hydrolase activity"/>
    <property type="evidence" value="ECO:0007669"/>
    <property type="project" value="UniProtKB-KW"/>
</dbReference>
<keyword evidence="3" id="KW-1185">Reference proteome</keyword>
<dbReference type="InterPro" id="IPR029058">
    <property type="entry name" value="AB_hydrolase_fold"/>
</dbReference>
<dbReference type="EMBL" id="CP071382">
    <property type="protein sequence ID" value="QSV46031.1"/>
    <property type="molecule type" value="Genomic_DNA"/>
</dbReference>